<dbReference type="RefSeq" id="WP_346058880.1">
    <property type="nucleotide sequence ID" value="NZ_BAAAVQ010000014.1"/>
</dbReference>
<keyword evidence="3" id="KW-1185">Reference proteome</keyword>
<feature type="transmembrane region" description="Helical" evidence="1">
    <location>
        <begin position="554"/>
        <end position="576"/>
    </location>
</feature>
<evidence type="ECO:0008006" key="4">
    <source>
        <dbReference type="Google" id="ProtNLM"/>
    </source>
</evidence>
<proteinExistence type="predicted"/>
<accession>A0ABV9MJ26</accession>
<feature type="transmembrane region" description="Helical" evidence="1">
    <location>
        <begin position="167"/>
        <end position="192"/>
    </location>
</feature>
<protein>
    <recommendedName>
        <fullName evidence="4">ABC transporter permease</fullName>
    </recommendedName>
</protein>
<comment type="caution">
    <text evidence="2">The sequence shown here is derived from an EMBL/GenBank/DDBJ whole genome shotgun (WGS) entry which is preliminary data.</text>
</comment>
<evidence type="ECO:0000313" key="3">
    <source>
        <dbReference type="Proteomes" id="UP001595884"/>
    </source>
</evidence>
<evidence type="ECO:0000256" key="1">
    <source>
        <dbReference type="SAM" id="Phobius"/>
    </source>
</evidence>
<keyword evidence="1" id="KW-0472">Membrane</keyword>
<feature type="transmembrane region" description="Helical" evidence="1">
    <location>
        <begin position="643"/>
        <end position="663"/>
    </location>
</feature>
<keyword evidence="1" id="KW-0812">Transmembrane</keyword>
<gene>
    <name evidence="2" type="ORF">ACFO7V_03150</name>
</gene>
<feature type="transmembrane region" description="Helical" evidence="1">
    <location>
        <begin position="250"/>
        <end position="277"/>
    </location>
</feature>
<reference evidence="3" key="1">
    <citation type="journal article" date="2019" name="Int. J. Syst. Evol. Microbiol.">
        <title>The Global Catalogue of Microorganisms (GCM) 10K type strain sequencing project: providing services to taxonomists for standard genome sequencing and annotation.</title>
        <authorList>
            <consortium name="The Broad Institute Genomics Platform"/>
            <consortium name="The Broad Institute Genome Sequencing Center for Infectious Disease"/>
            <person name="Wu L."/>
            <person name="Ma J."/>
        </authorList>
    </citation>
    <scope>NUCLEOTIDE SEQUENCE [LARGE SCALE GENOMIC DNA]</scope>
    <source>
        <strain evidence="3">CGMCC 1.12849</strain>
    </source>
</reference>
<feature type="transmembrane region" description="Helical" evidence="1">
    <location>
        <begin position="605"/>
        <end position="623"/>
    </location>
</feature>
<organism evidence="2 3">
    <name type="scientific">Glutamicibacter bergerei</name>
    <dbReference type="NCBI Taxonomy" id="256702"/>
    <lineage>
        <taxon>Bacteria</taxon>
        <taxon>Bacillati</taxon>
        <taxon>Actinomycetota</taxon>
        <taxon>Actinomycetes</taxon>
        <taxon>Micrococcales</taxon>
        <taxon>Micrococcaceae</taxon>
        <taxon>Glutamicibacter</taxon>
    </lineage>
</organism>
<feature type="transmembrane region" description="Helical" evidence="1">
    <location>
        <begin position="222"/>
        <end position="244"/>
    </location>
</feature>
<feature type="transmembrane region" description="Helical" evidence="1">
    <location>
        <begin position="298"/>
        <end position="321"/>
    </location>
</feature>
<evidence type="ECO:0000313" key="2">
    <source>
        <dbReference type="EMBL" id="MFC4715136.1"/>
    </source>
</evidence>
<dbReference type="EMBL" id="JBHSHE010000013">
    <property type="protein sequence ID" value="MFC4715136.1"/>
    <property type="molecule type" value="Genomic_DNA"/>
</dbReference>
<sequence>MKNTGLRLAVAVAVLYALFVSFMVTKIADESTLPGSSQITVSGDEITTAGEGLNAIIQGAADSSGATVVREIRDLHDASARHFYIATSPGRQSESNWLEDGYPGFSHNVSTFVHPATDLEGVDPRGKYYVIGPNDALDSVSQVFQNLNYSIETSKSVVSTRAVVSTILVGALGSATFVALLLVTLLTGFSVLTRVKNYAILRLHGGTIPVALKRDLRQELPATIRTSLSLTFLSLVALFFYNGWNQLGRYFSLALIVIAVAFVVIGCLYVATLYVSFDSKILEAIKGRLGFRVAVPATYLIRIPSLILAVSLIASTFAAAMSAHQAKQSLDAMAQTGSAARIVFEGHVSPEEMDKLAYASGKWLKDQDNAGNTIMAEPLLEKSDGTEFSEDVLMVNRGYLQRNPVIDSEGNSINDVPENRITVMLPEQATTSMEDVTNSLLANVRGNYSPRINHVQLRDHQTHPLYGISEDGRNGNSSQENAVIVAVGSNSGLISDDDYMASASQGWVLMADAEEALTETPKEFLGTWIAAYIPIGQIAANESADRLEALRLQITSALVALLVLLATAVGLAQIHVRGNSQSILVRFLHGWGFFSTHRWLFKGEAIVLAIAIGWAVVTGIWAAVQSSISNGPFNSADLSIYQWQPIVVLVVAVINLLLLLFMVRRRTNAMIRTHSEETA</sequence>
<keyword evidence="1" id="KW-1133">Transmembrane helix</keyword>
<name>A0ABV9MJ26_9MICC</name>
<dbReference type="Proteomes" id="UP001595884">
    <property type="component" value="Unassembled WGS sequence"/>
</dbReference>